<keyword evidence="4" id="KW-1185">Reference proteome</keyword>
<feature type="domain" description="DUF1285" evidence="2">
    <location>
        <begin position="97"/>
        <end position="190"/>
    </location>
</feature>
<evidence type="ECO:0000259" key="1">
    <source>
        <dbReference type="Pfam" id="PF06938"/>
    </source>
</evidence>
<dbReference type="Proteomes" id="UP000403266">
    <property type="component" value="Unassembled WGS sequence"/>
</dbReference>
<dbReference type="Gene3D" id="2.30.270.10">
    <property type="entry name" value="duf1285 protein"/>
    <property type="match status" value="1"/>
</dbReference>
<evidence type="ECO:0000313" key="4">
    <source>
        <dbReference type="Proteomes" id="UP000403266"/>
    </source>
</evidence>
<dbReference type="OrthoDB" id="3078366at2"/>
<evidence type="ECO:0000313" key="3">
    <source>
        <dbReference type="EMBL" id="MPR24908.1"/>
    </source>
</evidence>
<reference evidence="3 4" key="1">
    <citation type="journal article" date="2019" name="Syst. Appl. Microbiol.">
        <title>Microvirga tunisiensis sp. nov., a root nodule symbiotic bacterium isolated from Lupinus micranthus and L. luteus grown in Northern Tunisia.</title>
        <authorList>
            <person name="Msaddak A."/>
            <person name="Rejili M."/>
            <person name="Duran D."/>
            <person name="Mars M."/>
            <person name="Palacios J.M."/>
            <person name="Ruiz-Argueso T."/>
            <person name="Rey L."/>
            <person name="Imperial J."/>
        </authorList>
    </citation>
    <scope>NUCLEOTIDE SEQUENCE [LARGE SCALE GENOMIC DNA]</scope>
    <source>
        <strain evidence="3 4">Lmie10</strain>
    </source>
</reference>
<dbReference type="Pfam" id="PF21028">
    <property type="entry name" value="DUF1285_C"/>
    <property type="match status" value="1"/>
</dbReference>
<dbReference type="Pfam" id="PF06938">
    <property type="entry name" value="DUF1285_N"/>
    <property type="match status" value="1"/>
</dbReference>
<accession>A0A5N7ME33</accession>
<dbReference type="EMBL" id="VOSK01000013">
    <property type="protein sequence ID" value="MPR24908.1"/>
    <property type="molecule type" value="Genomic_DNA"/>
</dbReference>
<dbReference type="InterPro" id="IPR048342">
    <property type="entry name" value="DUF1285_C"/>
</dbReference>
<dbReference type="Gene3D" id="3.10.540.10">
    <property type="entry name" value="duf1285 like domain"/>
    <property type="match status" value="1"/>
</dbReference>
<dbReference type="InterPro" id="IPR048341">
    <property type="entry name" value="DUF1285_N"/>
</dbReference>
<feature type="domain" description="DUF1285" evidence="1">
    <location>
        <begin position="30"/>
        <end position="96"/>
    </location>
</feature>
<comment type="caution">
    <text evidence="3">The sequence shown here is derived from an EMBL/GenBank/DDBJ whole genome shotgun (WGS) entry which is preliminary data.</text>
</comment>
<dbReference type="InterPro" id="IPR023361">
    <property type="entry name" value="DUF1285_beta_roll_sf"/>
</dbReference>
<dbReference type="AlphaFoldDB" id="A0A5N7ME33"/>
<gene>
    <name evidence="3" type="ORF">FS320_06580</name>
</gene>
<name>A0A5N7ME33_9HYPH</name>
<protein>
    <submittedName>
        <fullName evidence="3">DUF1285 domain-containing protein</fullName>
    </submittedName>
</protein>
<organism evidence="3 4">
    <name type="scientific">Microvirga tunisiensis</name>
    <dbReference type="NCBI Taxonomy" id="2108360"/>
    <lineage>
        <taxon>Bacteria</taxon>
        <taxon>Pseudomonadati</taxon>
        <taxon>Pseudomonadota</taxon>
        <taxon>Alphaproteobacteria</taxon>
        <taxon>Hyphomicrobiales</taxon>
        <taxon>Methylobacteriaceae</taxon>
        <taxon>Microvirga</taxon>
    </lineage>
</organism>
<dbReference type="InterPro" id="IPR010707">
    <property type="entry name" value="DUF1285"/>
</dbReference>
<dbReference type="PIRSF" id="PIRSF029557">
    <property type="entry name" value="UCP029557"/>
    <property type="match status" value="1"/>
</dbReference>
<dbReference type="RefSeq" id="WP_152710294.1">
    <property type="nucleotide sequence ID" value="NZ_VOSJ01000014.1"/>
</dbReference>
<evidence type="ECO:0000259" key="2">
    <source>
        <dbReference type="Pfam" id="PF21028"/>
    </source>
</evidence>
<proteinExistence type="predicted"/>
<sequence>MTNPSPPMPGNALARLTEALGSDAKRKGPPPVERWNPAYCGEIDLRIAANGTWHYMGTPINRPALVKLFSTVLRRDPERYVLVTPVERVGIEVEDVPFLAVEMAVEGVGDSRQIAFRTNVDDLVQVGPEHPLRFDQDANGGVRPYVKVRGELWARVTRALALDLIALGEEKDVDGVVTFGVAASGMFFHIDPASELGAP</sequence>